<dbReference type="SUPFAM" id="SSF48498">
    <property type="entry name" value="Tetracyclin repressor-like, C-terminal domain"/>
    <property type="match status" value="1"/>
</dbReference>
<feature type="DNA-binding region" description="H-T-H motif" evidence="4">
    <location>
        <begin position="37"/>
        <end position="56"/>
    </location>
</feature>
<dbReference type="InterPro" id="IPR041478">
    <property type="entry name" value="TetR_C_27"/>
</dbReference>
<keyword evidence="1" id="KW-0805">Transcription regulation</keyword>
<gene>
    <name evidence="6" type="ORF">FBQ73_18580</name>
</gene>
<evidence type="ECO:0000313" key="6">
    <source>
        <dbReference type="EMBL" id="TLX41466.1"/>
    </source>
</evidence>
<dbReference type="InterPro" id="IPR050109">
    <property type="entry name" value="HTH-type_TetR-like_transc_reg"/>
</dbReference>
<feature type="domain" description="HTH tetR-type" evidence="5">
    <location>
        <begin position="14"/>
        <end position="74"/>
    </location>
</feature>
<accession>A0A6C1KPK0</accession>
<evidence type="ECO:0000256" key="4">
    <source>
        <dbReference type="PROSITE-ProRule" id="PRU00335"/>
    </source>
</evidence>
<evidence type="ECO:0000313" key="7">
    <source>
        <dbReference type="Proteomes" id="UP000305131"/>
    </source>
</evidence>
<dbReference type="AlphaFoldDB" id="A0A6C1KPK0"/>
<evidence type="ECO:0000256" key="2">
    <source>
        <dbReference type="ARBA" id="ARBA00023125"/>
    </source>
</evidence>
<dbReference type="Pfam" id="PF17935">
    <property type="entry name" value="TetR_C_27"/>
    <property type="match status" value="1"/>
</dbReference>
<dbReference type="PRINTS" id="PR00455">
    <property type="entry name" value="HTHTETR"/>
</dbReference>
<dbReference type="PANTHER" id="PTHR30055:SF151">
    <property type="entry name" value="TRANSCRIPTIONAL REGULATORY PROTEIN"/>
    <property type="match status" value="1"/>
</dbReference>
<comment type="caution">
    <text evidence="6">The sequence shown here is derived from an EMBL/GenBank/DDBJ whole genome shotgun (WGS) entry which is preliminary data.</text>
</comment>
<dbReference type="PANTHER" id="PTHR30055">
    <property type="entry name" value="HTH-TYPE TRANSCRIPTIONAL REGULATOR RUTR"/>
    <property type="match status" value="1"/>
</dbReference>
<name>A0A6C1KPK0_XANAU</name>
<keyword evidence="2 4" id="KW-0238">DNA-binding</keyword>
<dbReference type="GO" id="GO:0003700">
    <property type="term" value="F:DNA-binding transcription factor activity"/>
    <property type="evidence" value="ECO:0007669"/>
    <property type="project" value="TreeGrafter"/>
</dbReference>
<dbReference type="InterPro" id="IPR009057">
    <property type="entry name" value="Homeodomain-like_sf"/>
</dbReference>
<evidence type="ECO:0000256" key="1">
    <source>
        <dbReference type="ARBA" id="ARBA00023015"/>
    </source>
</evidence>
<dbReference type="InterPro" id="IPR036271">
    <property type="entry name" value="Tet_transcr_reg_TetR-rel_C_sf"/>
</dbReference>
<organism evidence="6 7">
    <name type="scientific">Xanthobacter autotrophicus</name>
    <dbReference type="NCBI Taxonomy" id="280"/>
    <lineage>
        <taxon>Bacteria</taxon>
        <taxon>Pseudomonadati</taxon>
        <taxon>Pseudomonadota</taxon>
        <taxon>Alphaproteobacteria</taxon>
        <taxon>Hyphomicrobiales</taxon>
        <taxon>Xanthobacteraceae</taxon>
        <taxon>Xanthobacter</taxon>
    </lineage>
</organism>
<protein>
    <submittedName>
        <fullName evidence="6">TetR/AcrR family transcriptional regulator</fullName>
    </submittedName>
</protein>
<dbReference type="Proteomes" id="UP000305131">
    <property type="component" value="Unassembled WGS sequence"/>
</dbReference>
<sequence length="208" mass="23101">MEMALNIRVKETADETRERIARTAEELFRRMGFAKTAVADIAAELGMSAANVYRFFPSKTAIVATICTRTLLENEAQIAAVLAGEGTPQERIIEGFVTILRYHKENFLEERRVHDMVLVAMENNWDAIEAHKARIGGMIAKVLAEGIESGVFVPHDPGMASQIILGACVRYCHPVLVVQHIDEDLEAGLRASLSFILRSIEVERTPLP</sequence>
<dbReference type="OrthoDB" id="9802802at2"/>
<dbReference type="Pfam" id="PF00440">
    <property type="entry name" value="TetR_N"/>
    <property type="match status" value="1"/>
</dbReference>
<dbReference type="GO" id="GO:0000976">
    <property type="term" value="F:transcription cis-regulatory region binding"/>
    <property type="evidence" value="ECO:0007669"/>
    <property type="project" value="TreeGrafter"/>
</dbReference>
<dbReference type="SUPFAM" id="SSF46689">
    <property type="entry name" value="Homeodomain-like"/>
    <property type="match status" value="1"/>
</dbReference>
<dbReference type="Gene3D" id="1.10.357.10">
    <property type="entry name" value="Tetracycline Repressor, domain 2"/>
    <property type="match status" value="1"/>
</dbReference>
<evidence type="ECO:0000256" key="3">
    <source>
        <dbReference type="ARBA" id="ARBA00023163"/>
    </source>
</evidence>
<dbReference type="InterPro" id="IPR001647">
    <property type="entry name" value="HTH_TetR"/>
</dbReference>
<reference evidence="6 7" key="1">
    <citation type="submission" date="2019-05" db="EMBL/GenBank/DDBJ databases">
        <authorList>
            <person name="Zhou X."/>
        </authorList>
    </citation>
    <scope>NUCLEOTIDE SEQUENCE [LARGE SCALE GENOMIC DNA]</scope>
    <source>
        <strain evidence="6 7">DSM 432</strain>
    </source>
</reference>
<keyword evidence="3" id="KW-0804">Transcription</keyword>
<evidence type="ECO:0000259" key="5">
    <source>
        <dbReference type="PROSITE" id="PS50977"/>
    </source>
</evidence>
<dbReference type="EMBL" id="VAUP01000037">
    <property type="protein sequence ID" value="TLX41466.1"/>
    <property type="molecule type" value="Genomic_DNA"/>
</dbReference>
<proteinExistence type="predicted"/>
<dbReference type="PROSITE" id="PS50977">
    <property type="entry name" value="HTH_TETR_2"/>
    <property type="match status" value="1"/>
</dbReference>